<proteinExistence type="predicted"/>
<sequence>YSFSGEYQEMVTLLKFTKHQQKALYGIVQAKDKAVAKFDKRNEKKLTRFREKLAKAKNDIARKAIQRQIDLVTANRQRLIDSYKRRGMNLFTPKQKAAWASHKLRQLMTAEFASIGLSSEQSAKVQAICDQAGKTAKTADVQSDKMLLSTVKRAVLTGVLNTEQRRRYAEAQRQKARTG</sequence>
<organism evidence="1">
    <name type="scientific">marine sediment metagenome</name>
    <dbReference type="NCBI Taxonomy" id="412755"/>
    <lineage>
        <taxon>unclassified sequences</taxon>
        <taxon>metagenomes</taxon>
        <taxon>ecological metagenomes</taxon>
    </lineage>
</organism>
<reference evidence="1" key="1">
    <citation type="journal article" date="2014" name="Front. Microbiol.">
        <title>High frequency of phylogenetically diverse reductive dehalogenase-homologous genes in deep subseafloor sedimentary metagenomes.</title>
        <authorList>
            <person name="Kawai M."/>
            <person name="Futagami T."/>
            <person name="Toyoda A."/>
            <person name="Takaki Y."/>
            <person name="Nishi S."/>
            <person name="Hori S."/>
            <person name="Arai W."/>
            <person name="Tsubouchi T."/>
            <person name="Morono Y."/>
            <person name="Uchiyama I."/>
            <person name="Ito T."/>
            <person name="Fujiyama A."/>
            <person name="Inagaki F."/>
            <person name="Takami H."/>
        </authorList>
    </citation>
    <scope>NUCLEOTIDE SEQUENCE</scope>
    <source>
        <strain evidence="1">Expedition CK06-06</strain>
    </source>
</reference>
<gene>
    <name evidence="1" type="ORF">S03H2_48690</name>
</gene>
<accession>X1HAJ5</accession>
<comment type="caution">
    <text evidence="1">The sequence shown here is derived from an EMBL/GenBank/DDBJ whole genome shotgun (WGS) entry which is preliminary data.</text>
</comment>
<dbReference type="EMBL" id="BARU01030714">
    <property type="protein sequence ID" value="GAH66402.1"/>
    <property type="molecule type" value="Genomic_DNA"/>
</dbReference>
<evidence type="ECO:0000313" key="1">
    <source>
        <dbReference type="EMBL" id="GAH66402.1"/>
    </source>
</evidence>
<feature type="non-terminal residue" evidence="1">
    <location>
        <position position="1"/>
    </location>
</feature>
<protein>
    <submittedName>
        <fullName evidence="1">Uncharacterized protein</fullName>
    </submittedName>
</protein>
<dbReference type="AlphaFoldDB" id="X1HAJ5"/>
<name>X1HAJ5_9ZZZZ</name>